<dbReference type="EMBL" id="JANBUP010004470">
    <property type="protein sequence ID" value="KAJ2793968.1"/>
    <property type="molecule type" value="Genomic_DNA"/>
</dbReference>
<gene>
    <name evidence="1" type="ORF">H4S07_006892</name>
</gene>
<proteinExistence type="predicted"/>
<feature type="non-terminal residue" evidence="1">
    <location>
        <position position="1"/>
    </location>
</feature>
<dbReference type="Proteomes" id="UP001140096">
    <property type="component" value="Unassembled WGS sequence"/>
</dbReference>
<organism evidence="1 2">
    <name type="scientific">Coemansia furcata</name>
    <dbReference type="NCBI Taxonomy" id="417177"/>
    <lineage>
        <taxon>Eukaryota</taxon>
        <taxon>Fungi</taxon>
        <taxon>Fungi incertae sedis</taxon>
        <taxon>Zoopagomycota</taxon>
        <taxon>Kickxellomycotina</taxon>
        <taxon>Kickxellomycetes</taxon>
        <taxon>Kickxellales</taxon>
        <taxon>Kickxellaceae</taxon>
        <taxon>Coemansia</taxon>
    </lineage>
</organism>
<keyword evidence="2" id="KW-1185">Reference proteome</keyword>
<feature type="non-terminal residue" evidence="1">
    <location>
        <position position="325"/>
    </location>
</feature>
<protein>
    <submittedName>
        <fullName evidence="1">Uncharacterized protein</fullName>
    </submittedName>
</protein>
<accession>A0ACC1KRH7</accession>
<name>A0ACC1KRH7_9FUNG</name>
<reference evidence="1" key="1">
    <citation type="submission" date="2022-07" db="EMBL/GenBank/DDBJ databases">
        <title>Phylogenomic reconstructions and comparative analyses of Kickxellomycotina fungi.</title>
        <authorList>
            <person name="Reynolds N.K."/>
            <person name="Stajich J.E."/>
            <person name="Barry K."/>
            <person name="Grigoriev I.V."/>
            <person name="Crous P."/>
            <person name="Smith M.E."/>
        </authorList>
    </citation>
    <scope>NUCLEOTIDE SEQUENCE</scope>
    <source>
        <strain evidence="1">CBS 102833</strain>
    </source>
</reference>
<comment type="caution">
    <text evidence="1">The sequence shown here is derived from an EMBL/GenBank/DDBJ whole genome shotgun (WGS) entry which is preliminary data.</text>
</comment>
<evidence type="ECO:0000313" key="2">
    <source>
        <dbReference type="Proteomes" id="UP001140096"/>
    </source>
</evidence>
<sequence>VFALTPGQSTVDSQEIAYRGAIEVISPKTLLRAECRVVGLDTVITMPGFDNSEDGGSNPVQGVISIETTLAQDVTAPSATDDEGVDLVTVVDPPPAALDAADAEHISTDGTGIAGPLAALKSLSQMGTAHSSCADLSLSDLKDVSDQTIAESAELTNSPPCEESTDAPEQPGPDAGVESDSVSISDLVEASAEGNIDSGAEMLSEASSQLECVELQELVGDVDNVPGPNDDNAAASEGEVEVPVAEVVEAADDKVTTEDYVEVSAVNETAAEVEEAADAPLVVDVEDSAAPVTERIEEEPVGEVVESAHEEPSAIDDESVAEKDG</sequence>
<evidence type="ECO:0000313" key="1">
    <source>
        <dbReference type="EMBL" id="KAJ2793968.1"/>
    </source>
</evidence>